<gene>
    <name evidence="2" type="ORF">IM532_07345</name>
</gene>
<dbReference type="AlphaFoldDB" id="A0A8J7G8G8"/>
<comment type="caution">
    <text evidence="2">The sequence shown here is derived from an EMBL/GenBank/DDBJ whole genome shotgun (WGS) entry which is preliminary data.</text>
</comment>
<evidence type="ECO:0000313" key="2">
    <source>
        <dbReference type="EMBL" id="MBF0597260.1"/>
    </source>
</evidence>
<dbReference type="PROSITE" id="PS51257">
    <property type="entry name" value="PROKAR_LIPOPROTEIN"/>
    <property type="match status" value="1"/>
</dbReference>
<name>A0A8J7G8G8_9FLAO</name>
<dbReference type="EMBL" id="JADGIK010000004">
    <property type="protein sequence ID" value="MBF0597260.1"/>
    <property type="molecule type" value="Genomic_DNA"/>
</dbReference>
<evidence type="ECO:0000256" key="1">
    <source>
        <dbReference type="SAM" id="MobiDB-lite"/>
    </source>
</evidence>
<dbReference type="Proteomes" id="UP000608754">
    <property type="component" value="Unassembled WGS sequence"/>
</dbReference>
<dbReference type="RefSeq" id="WP_194182808.1">
    <property type="nucleotide sequence ID" value="NZ_JADGIK010000004.1"/>
</dbReference>
<evidence type="ECO:0008006" key="4">
    <source>
        <dbReference type="Google" id="ProtNLM"/>
    </source>
</evidence>
<keyword evidence="3" id="KW-1185">Reference proteome</keyword>
<evidence type="ECO:0000313" key="3">
    <source>
        <dbReference type="Proteomes" id="UP000608754"/>
    </source>
</evidence>
<feature type="compositionally biased region" description="Polar residues" evidence="1">
    <location>
        <begin position="28"/>
        <end position="48"/>
    </location>
</feature>
<organism evidence="2 3">
    <name type="scientific">Faecalibacter rhinopitheci</name>
    <dbReference type="NCBI Taxonomy" id="2779678"/>
    <lineage>
        <taxon>Bacteria</taxon>
        <taxon>Pseudomonadati</taxon>
        <taxon>Bacteroidota</taxon>
        <taxon>Flavobacteriia</taxon>
        <taxon>Flavobacteriales</taxon>
        <taxon>Weeksellaceae</taxon>
        <taxon>Faecalibacter</taxon>
    </lineage>
</organism>
<reference evidence="2" key="1">
    <citation type="submission" date="2020-10" db="EMBL/GenBank/DDBJ databases">
        <authorList>
            <person name="Lu T."/>
            <person name="Wang Q."/>
            <person name="Han X."/>
        </authorList>
    </citation>
    <scope>NUCLEOTIDE SEQUENCE</scope>
    <source>
        <strain evidence="2">WQ 117</strain>
    </source>
</reference>
<sequence>MNKSIITMLIGSAFFLISCGEGDKKVNSSEQTSATQVDNELDKSSTNTSSNLLADTKLLQDAENSLKNLPQFKGKEIKIFQKVYFYEDGRIILSIQDPSKPENIDEYKFQNGKWQEPIPMQISGDGDMDSNVFSLNTIKFETVANINKQTQDKAKDIEGAEPLSSIFYAMNPATGEYRWLTSIQATRGSYTGIYNADGTLKSFEKD</sequence>
<proteinExistence type="predicted"/>
<accession>A0A8J7G8G8</accession>
<protein>
    <recommendedName>
        <fullName evidence="4">Lipoprotein</fullName>
    </recommendedName>
</protein>
<feature type="region of interest" description="Disordered" evidence="1">
    <location>
        <begin position="27"/>
        <end position="48"/>
    </location>
</feature>